<dbReference type="AlphaFoldDB" id="A0A7M5XLP5"/>
<dbReference type="GeneID" id="136815473"/>
<name>A0A7M5XLP5_9CNID</name>
<evidence type="ECO:0000313" key="6">
    <source>
        <dbReference type="Proteomes" id="UP000594262"/>
    </source>
</evidence>
<sequence length="359" mass="40711">MVINTLLILVLALDFVSPQTLPLTKEDVEAIEQDSKVVGSGETLFAKEEELTFTKDSYPSNDMITFKDVVHFMMGTDDPNNVAITGDGETPAHFVGLEPFSIDKFEVSNGEFAEFVQATNFVTEAEKFGNSFVMENFLSKEVSDKITQAVAGAKWWVPVPRAYWRRPEGGDSDVNKDHRMNHPVVHVSWNDAVAFCHWKGKRLPTEAEWEYACRGGKQDRLYPWGNKFQPKGEFRLNIWQGKFPKENTKEDGFASTCPVDQFKQNSFGLYNMVGNVWEWTADWFTTAHPTKPQKNPKGPSHGKDKVKKGGSFMCSKKFCYRYRCSARDKNSADSSSSNLGFRCAKTYNIPLKENTRTDL</sequence>
<dbReference type="OrthoDB" id="659at2759"/>
<dbReference type="InterPro" id="IPR016187">
    <property type="entry name" value="CTDL_fold"/>
</dbReference>
<evidence type="ECO:0000256" key="1">
    <source>
        <dbReference type="ARBA" id="ARBA00005310"/>
    </source>
</evidence>
<dbReference type="Gene3D" id="3.90.1580.10">
    <property type="entry name" value="paralog of FGE (formylglycine-generating enzyme)"/>
    <property type="match status" value="1"/>
</dbReference>
<dbReference type="RefSeq" id="XP_066928023.1">
    <property type="nucleotide sequence ID" value="XM_067071922.1"/>
</dbReference>
<keyword evidence="3" id="KW-0732">Signal</keyword>
<protein>
    <recommendedName>
        <fullName evidence="4">Sulfatase-modifying factor enzyme-like domain-containing protein</fullName>
    </recommendedName>
</protein>
<evidence type="ECO:0000259" key="4">
    <source>
        <dbReference type="Pfam" id="PF03781"/>
    </source>
</evidence>
<accession>A0A7M5XLP5</accession>
<dbReference type="Pfam" id="PF03781">
    <property type="entry name" value="FGE-sulfatase"/>
    <property type="match status" value="1"/>
</dbReference>
<organism evidence="5 6">
    <name type="scientific">Clytia hemisphaerica</name>
    <dbReference type="NCBI Taxonomy" id="252671"/>
    <lineage>
        <taxon>Eukaryota</taxon>
        <taxon>Metazoa</taxon>
        <taxon>Cnidaria</taxon>
        <taxon>Hydrozoa</taxon>
        <taxon>Hydroidolina</taxon>
        <taxon>Leptothecata</taxon>
        <taxon>Obeliida</taxon>
        <taxon>Clytiidae</taxon>
        <taxon>Clytia</taxon>
    </lineage>
</organism>
<reference evidence="5" key="1">
    <citation type="submission" date="2021-01" db="UniProtKB">
        <authorList>
            <consortium name="EnsemblMetazoa"/>
        </authorList>
    </citation>
    <scope>IDENTIFICATION</scope>
</reference>
<feature type="domain" description="Sulfatase-modifying factor enzyme-like" evidence="4">
    <location>
        <begin position="72"/>
        <end position="345"/>
    </location>
</feature>
<feature type="region of interest" description="Disordered" evidence="2">
    <location>
        <begin position="288"/>
        <end position="307"/>
    </location>
</feature>
<dbReference type="GO" id="GO:0005783">
    <property type="term" value="C:endoplasmic reticulum"/>
    <property type="evidence" value="ECO:0007669"/>
    <property type="project" value="TreeGrafter"/>
</dbReference>
<dbReference type="SUPFAM" id="SSF56436">
    <property type="entry name" value="C-type lectin-like"/>
    <property type="match status" value="1"/>
</dbReference>
<feature type="chain" id="PRO_5029795258" description="Sulfatase-modifying factor enzyme-like domain-containing protein" evidence="3">
    <location>
        <begin position="19"/>
        <end position="359"/>
    </location>
</feature>
<dbReference type="EnsemblMetazoa" id="CLYHEMT026009.1">
    <property type="protein sequence ID" value="CLYHEMP026009.1"/>
    <property type="gene ID" value="CLYHEMG026009"/>
</dbReference>
<comment type="similarity">
    <text evidence="1">Belongs to the sulfatase-modifying factor family.</text>
</comment>
<dbReference type="GO" id="GO:0120147">
    <property type="term" value="F:formylglycine-generating oxidase activity"/>
    <property type="evidence" value="ECO:0007669"/>
    <property type="project" value="TreeGrafter"/>
</dbReference>
<dbReference type="InterPro" id="IPR042095">
    <property type="entry name" value="SUMF_sf"/>
</dbReference>
<keyword evidence="6" id="KW-1185">Reference proteome</keyword>
<dbReference type="InterPro" id="IPR005532">
    <property type="entry name" value="SUMF_dom"/>
</dbReference>
<evidence type="ECO:0000313" key="5">
    <source>
        <dbReference type="EnsemblMetazoa" id="CLYHEMP026009.1"/>
    </source>
</evidence>
<evidence type="ECO:0000256" key="3">
    <source>
        <dbReference type="SAM" id="SignalP"/>
    </source>
</evidence>
<dbReference type="InterPro" id="IPR051043">
    <property type="entry name" value="Sulfatase_Mod_Factor_Kinase"/>
</dbReference>
<feature type="signal peptide" evidence="3">
    <location>
        <begin position="1"/>
        <end position="18"/>
    </location>
</feature>
<evidence type="ECO:0000256" key="2">
    <source>
        <dbReference type="SAM" id="MobiDB-lite"/>
    </source>
</evidence>
<dbReference type="PANTHER" id="PTHR23150">
    <property type="entry name" value="SULFATASE MODIFYING FACTOR 1, 2"/>
    <property type="match status" value="1"/>
</dbReference>
<proteinExistence type="inferred from homology"/>
<dbReference type="PANTHER" id="PTHR23150:SF19">
    <property type="entry name" value="FORMYLGLYCINE-GENERATING ENZYME"/>
    <property type="match status" value="1"/>
</dbReference>
<dbReference type="Proteomes" id="UP000594262">
    <property type="component" value="Unplaced"/>
</dbReference>